<dbReference type="OrthoDB" id="10595347at2759"/>
<organism evidence="1 2">
    <name type="scientific">Thelohanellus kitauei</name>
    <name type="common">Myxosporean</name>
    <dbReference type="NCBI Taxonomy" id="669202"/>
    <lineage>
        <taxon>Eukaryota</taxon>
        <taxon>Metazoa</taxon>
        <taxon>Cnidaria</taxon>
        <taxon>Myxozoa</taxon>
        <taxon>Myxosporea</taxon>
        <taxon>Bivalvulida</taxon>
        <taxon>Platysporina</taxon>
        <taxon>Myxobolidae</taxon>
        <taxon>Thelohanellus</taxon>
    </lineage>
</organism>
<accession>A0A0C2IS86</accession>
<dbReference type="AlphaFoldDB" id="A0A0C2IS86"/>
<keyword evidence="2" id="KW-1185">Reference proteome</keyword>
<evidence type="ECO:0000313" key="2">
    <source>
        <dbReference type="Proteomes" id="UP000031668"/>
    </source>
</evidence>
<dbReference type="InterPro" id="IPR035899">
    <property type="entry name" value="DBL_dom_sf"/>
</dbReference>
<dbReference type="Proteomes" id="UP000031668">
    <property type="component" value="Unassembled WGS sequence"/>
</dbReference>
<evidence type="ECO:0000313" key="1">
    <source>
        <dbReference type="EMBL" id="KII68314.1"/>
    </source>
</evidence>
<gene>
    <name evidence="1" type="ORF">RF11_06757</name>
</gene>
<dbReference type="EMBL" id="JWZT01002870">
    <property type="protein sequence ID" value="KII68314.1"/>
    <property type="molecule type" value="Genomic_DNA"/>
</dbReference>
<proteinExistence type="predicted"/>
<reference evidence="1 2" key="1">
    <citation type="journal article" date="2014" name="Genome Biol. Evol.">
        <title>The genome of the myxosporean Thelohanellus kitauei shows adaptations to nutrient acquisition within its fish host.</title>
        <authorList>
            <person name="Yang Y."/>
            <person name="Xiong J."/>
            <person name="Zhou Z."/>
            <person name="Huo F."/>
            <person name="Miao W."/>
            <person name="Ran C."/>
            <person name="Liu Y."/>
            <person name="Zhang J."/>
            <person name="Feng J."/>
            <person name="Wang M."/>
            <person name="Wang M."/>
            <person name="Wang L."/>
            <person name="Yao B."/>
        </authorList>
    </citation>
    <scope>NUCLEOTIDE SEQUENCE [LARGE SCALE GENOMIC DNA]</scope>
    <source>
        <strain evidence="1">Wuqing</strain>
    </source>
</reference>
<comment type="caution">
    <text evidence="1">The sequence shown here is derived from an EMBL/GenBank/DDBJ whole genome shotgun (WGS) entry which is preliminary data.</text>
</comment>
<dbReference type="SUPFAM" id="SSF48065">
    <property type="entry name" value="DBL homology domain (DH-domain)"/>
    <property type="match status" value="1"/>
</dbReference>
<protein>
    <submittedName>
        <fullName evidence="1">Uncharacterized protein</fullName>
    </submittedName>
</protein>
<dbReference type="Gene3D" id="1.20.900.10">
    <property type="entry name" value="Dbl homology (DH) domain"/>
    <property type="match status" value="1"/>
</dbReference>
<sequence>MKVGYDLIWDSKSIDKMFKPLKEISSIHSQFFSNLKYITHTFGDVFQLGRDIKIFVLIDVKKCNKFKSAYSFYLDNFNEVLHIIDDLKDENHRYEAFTEVIKF</sequence>
<name>A0A0C2IS86_THEKT</name>